<feature type="domain" description="RNase NYN" evidence="1">
    <location>
        <begin position="23"/>
        <end position="162"/>
    </location>
</feature>
<dbReference type="GO" id="GO:0004521">
    <property type="term" value="F:RNA endonuclease activity"/>
    <property type="evidence" value="ECO:0007669"/>
    <property type="project" value="TreeGrafter"/>
</dbReference>
<dbReference type="GO" id="GO:0005634">
    <property type="term" value="C:nucleus"/>
    <property type="evidence" value="ECO:0007669"/>
    <property type="project" value="TreeGrafter"/>
</dbReference>
<reference evidence="2" key="1">
    <citation type="submission" date="2020-10" db="EMBL/GenBank/DDBJ databases">
        <title>Chromosome-scale genome assembly of the Allis shad, Alosa alosa.</title>
        <authorList>
            <person name="Margot Z."/>
            <person name="Christophe K."/>
            <person name="Cabau C."/>
            <person name="Louis A."/>
            <person name="Berthelot C."/>
            <person name="Parey E."/>
            <person name="Roest Crollius H."/>
            <person name="Montfort J."/>
            <person name="Robinson-Rechavi M."/>
            <person name="Bucao C."/>
            <person name="Bouchez O."/>
            <person name="Gislard M."/>
            <person name="Lluch J."/>
            <person name="Milhes M."/>
            <person name="Lampietro C."/>
            <person name="Lopez Roques C."/>
            <person name="Donnadieu C."/>
            <person name="Braasch I."/>
            <person name="Desvignes T."/>
            <person name="Postlethwait J."/>
            <person name="Bobe J."/>
            <person name="Guiguen Y."/>
        </authorList>
    </citation>
    <scope>NUCLEOTIDE SEQUENCE</scope>
    <source>
        <strain evidence="2">M-15738</strain>
        <tissue evidence="2">Blood</tissue>
    </source>
</reference>
<evidence type="ECO:0000259" key="1">
    <source>
        <dbReference type="Pfam" id="PF11977"/>
    </source>
</evidence>
<dbReference type="Proteomes" id="UP000823561">
    <property type="component" value="Chromosome 15"/>
</dbReference>
<dbReference type="PANTHER" id="PTHR12876">
    <property type="entry name" value="N4BP1-RELATED"/>
    <property type="match status" value="1"/>
</dbReference>
<keyword evidence="3" id="KW-1185">Reference proteome</keyword>
<dbReference type="Pfam" id="PF11977">
    <property type="entry name" value="RNase_Zc3h12a"/>
    <property type="match status" value="1"/>
</dbReference>
<name>A0AAV6GA89_9TELE</name>
<evidence type="ECO:0000313" key="3">
    <source>
        <dbReference type="Proteomes" id="UP000823561"/>
    </source>
</evidence>
<proteinExistence type="predicted"/>
<protein>
    <recommendedName>
        <fullName evidence="1">RNase NYN domain-containing protein</fullName>
    </recommendedName>
</protein>
<dbReference type="GO" id="GO:0003729">
    <property type="term" value="F:mRNA binding"/>
    <property type="evidence" value="ECO:0007669"/>
    <property type="project" value="TreeGrafter"/>
</dbReference>
<dbReference type="InterPro" id="IPR051101">
    <property type="entry name" value="ZC3H12/N4BP1_RNase_Reg"/>
</dbReference>
<dbReference type="EMBL" id="JADWDJ010000015">
    <property type="protein sequence ID" value="KAG5269636.1"/>
    <property type="molecule type" value="Genomic_DNA"/>
</dbReference>
<organism evidence="2 3">
    <name type="scientific">Alosa alosa</name>
    <name type="common">allis shad</name>
    <dbReference type="NCBI Taxonomy" id="278164"/>
    <lineage>
        <taxon>Eukaryota</taxon>
        <taxon>Metazoa</taxon>
        <taxon>Chordata</taxon>
        <taxon>Craniata</taxon>
        <taxon>Vertebrata</taxon>
        <taxon>Euteleostomi</taxon>
        <taxon>Actinopterygii</taxon>
        <taxon>Neopterygii</taxon>
        <taxon>Teleostei</taxon>
        <taxon>Clupei</taxon>
        <taxon>Clupeiformes</taxon>
        <taxon>Clupeoidei</taxon>
        <taxon>Clupeidae</taxon>
        <taxon>Alosa</taxon>
    </lineage>
</organism>
<gene>
    <name evidence="2" type="ORF">AALO_G00204250</name>
</gene>
<sequence>MAQGGEPDEVLSKPIQAEEHRHLRWLILDGKTFAWSHGRDQGYSYKGITLAVDSLRDMGHRNPLILCVPEWMTQHEEAHNLNQLQDKVLLFITPACSDFIEASEISFMDALAKKIDALIVTQTGPDTWIESCNRRILQFALTNDFFMLPRDPRGKRGPTLQEMLQSDRVPNEQKVKYEVQYV</sequence>
<accession>A0AAV6GA89</accession>
<dbReference type="AlphaFoldDB" id="A0AAV6GA89"/>
<dbReference type="Gene3D" id="3.40.50.11980">
    <property type="match status" value="1"/>
</dbReference>
<dbReference type="GO" id="GO:0036464">
    <property type="term" value="C:cytoplasmic ribonucleoprotein granule"/>
    <property type="evidence" value="ECO:0007669"/>
    <property type="project" value="TreeGrafter"/>
</dbReference>
<dbReference type="InterPro" id="IPR021869">
    <property type="entry name" value="RNase_Zc3h12_NYN"/>
</dbReference>
<comment type="caution">
    <text evidence="2">The sequence shown here is derived from an EMBL/GenBank/DDBJ whole genome shotgun (WGS) entry which is preliminary data.</text>
</comment>
<evidence type="ECO:0000313" key="2">
    <source>
        <dbReference type="EMBL" id="KAG5269636.1"/>
    </source>
</evidence>
<dbReference type="PANTHER" id="PTHR12876:SF28">
    <property type="entry name" value="PROTEIN KHNYN"/>
    <property type="match status" value="1"/>
</dbReference>